<proteinExistence type="predicted"/>
<dbReference type="Gene3D" id="3.50.50.60">
    <property type="entry name" value="FAD/NAD(P)-binding domain"/>
    <property type="match status" value="1"/>
</dbReference>
<keyword evidence="2" id="KW-0274">FAD</keyword>
<dbReference type="GO" id="GO:0016491">
    <property type="term" value="F:oxidoreductase activity"/>
    <property type="evidence" value="ECO:0007669"/>
    <property type="project" value="UniProtKB-KW"/>
</dbReference>
<feature type="region of interest" description="Disordered" evidence="5">
    <location>
        <begin position="349"/>
        <end position="371"/>
    </location>
</feature>
<evidence type="ECO:0000313" key="8">
    <source>
        <dbReference type="Proteomes" id="UP001324427"/>
    </source>
</evidence>
<evidence type="ECO:0000256" key="4">
    <source>
        <dbReference type="ARBA" id="ARBA00023027"/>
    </source>
</evidence>
<dbReference type="Proteomes" id="UP001324427">
    <property type="component" value="Unassembled WGS sequence"/>
</dbReference>
<dbReference type="PANTHER" id="PTHR43476:SF4">
    <property type="entry name" value="BLR0106 PROTEIN"/>
    <property type="match status" value="1"/>
</dbReference>
<keyword evidence="4" id="KW-0520">NAD</keyword>
<dbReference type="InterPro" id="IPR050631">
    <property type="entry name" value="PheA/TfdB_FAD_monoxygenase"/>
</dbReference>
<dbReference type="PANTHER" id="PTHR43476">
    <property type="entry name" value="3-(3-HYDROXY-PHENYL)PROPIONATE/3-HYDROXYCINNAMIC ACID HYDROXYLASE"/>
    <property type="match status" value="1"/>
</dbReference>
<dbReference type="InterPro" id="IPR002938">
    <property type="entry name" value="FAD-bd"/>
</dbReference>
<keyword evidence="8" id="KW-1185">Reference proteome</keyword>
<dbReference type="SUPFAM" id="SSF51905">
    <property type="entry name" value="FAD/NAD(P)-binding domain"/>
    <property type="match status" value="1"/>
</dbReference>
<evidence type="ECO:0000256" key="2">
    <source>
        <dbReference type="ARBA" id="ARBA00022827"/>
    </source>
</evidence>
<reference evidence="7 8" key="1">
    <citation type="submission" date="2021-11" db="EMBL/GenBank/DDBJ databases">
        <title>Black yeast isolated from Biological Soil Crust.</title>
        <authorList>
            <person name="Kurbessoian T."/>
        </authorList>
    </citation>
    <scope>NUCLEOTIDE SEQUENCE [LARGE SCALE GENOMIC DNA]</scope>
    <source>
        <strain evidence="7 8">CCFEE 5522</strain>
    </source>
</reference>
<accession>A0AAV9JYV6</accession>
<dbReference type="Gene3D" id="3.30.9.10">
    <property type="entry name" value="D-Amino Acid Oxidase, subunit A, domain 2"/>
    <property type="match status" value="1"/>
</dbReference>
<keyword evidence="3" id="KW-0560">Oxidoreductase</keyword>
<name>A0AAV9JYV6_9PEZI</name>
<evidence type="ECO:0000256" key="1">
    <source>
        <dbReference type="ARBA" id="ARBA00022630"/>
    </source>
</evidence>
<keyword evidence="1" id="KW-0285">Flavoprotein</keyword>
<protein>
    <recommendedName>
        <fullName evidence="6">FAD-binding domain-containing protein</fullName>
    </recommendedName>
</protein>
<dbReference type="PRINTS" id="PR00420">
    <property type="entry name" value="RNGMNOXGNASE"/>
</dbReference>
<dbReference type="GO" id="GO:0071949">
    <property type="term" value="F:FAD binding"/>
    <property type="evidence" value="ECO:0007669"/>
    <property type="project" value="InterPro"/>
</dbReference>
<evidence type="ECO:0000259" key="6">
    <source>
        <dbReference type="Pfam" id="PF01494"/>
    </source>
</evidence>
<dbReference type="InterPro" id="IPR036188">
    <property type="entry name" value="FAD/NAD-bd_sf"/>
</dbReference>
<comment type="caution">
    <text evidence="7">The sequence shown here is derived from an EMBL/GenBank/DDBJ whole genome shotgun (WGS) entry which is preliminary data.</text>
</comment>
<feature type="domain" description="FAD-binding" evidence="6">
    <location>
        <begin position="8"/>
        <end position="348"/>
    </location>
</feature>
<evidence type="ECO:0000256" key="5">
    <source>
        <dbReference type="SAM" id="MobiDB-lite"/>
    </source>
</evidence>
<sequence length="413" mass="45586">MASTKSTLSVIVVGAGPVGLLTTLRLAQAGIQTICIDALKAIDDSPRAMAYHPIATKELDRAGVLADVRRRGGSSGRSVCWRQIKDGEVIARLERSVSKDFPYENLVIGQHELAAIIMEHLQRFENAKVVFGRRVTAIEDQADVDVKVTTVDEEGKEHVSSASYLVAADGGRSTIRRLLGISFDGFTYREQLVSTNVYFDFDKYGWEDANFCIDPEHWGLIARINDKGLWRVSYGELDGLDHAQLMERLPWKFATIFPGPSPPAYKLEQFSPYRLNQRCASTFRKGRVLLAGDAAHLCNPFGGLGLTGGLLDAAAVSDALIGIHEGKAGDAIMDRYAEVRRSIFLDTVDPSSQSNKKRMQDPDPSTVGERDPFLKALREADAEQKQQIRAHAKLAVDMSEFFDKREGSAEARL</sequence>
<dbReference type="Pfam" id="PF01494">
    <property type="entry name" value="FAD_binding_3"/>
    <property type="match status" value="1"/>
</dbReference>
<dbReference type="AlphaFoldDB" id="A0AAV9JYV6"/>
<organism evidence="7 8">
    <name type="scientific">Oleoguttula mirabilis</name>
    <dbReference type="NCBI Taxonomy" id="1507867"/>
    <lineage>
        <taxon>Eukaryota</taxon>
        <taxon>Fungi</taxon>
        <taxon>Dikarya</taxon>
        <taxon>Ascomycota</taxon>
        <taxon>Pezizomycotina</taxon>
        <taxon>Dothideomycetes</taxon>
        <taxon>Dothideomycetidae</taxon>
        <taxon>Mycosphaerellales</taxon>
        <taxon>Teratosphaeriaceae</taxon>
        <taxon>Oleoguttula</taxon>
    </lineage>
</organism>
<gene>
    <name evidence="7" type="ORF">LTR36_000385</name>
</gene>
<evidence type="ECO:0000256" key="3">
    <source>
        <dbReference type="ARBA" id="ARBA00023002"/>
    </source>
</evidence>
<evidence type="ECO:0000313" key="7">
    <source>
        <dbReference type="EMBL" id="KAK4550805.1"/>
    </source>
</evidence>
<dbReference type="EMBL" id="JAVFHQ010000001">
    <property type="protein sequence ID" value="KAK4550805.1"/>
    <property type="molecule type" value="Genomic_DNA"/>
</dbReference>